<dbReference type="EC" id="2.6.1.76" evidence="5 12"/>
<evidence type="ECO:0000313" key="13">
    <source>
        <dbReference type="EMBL" id="SJZ76894.1"/>
    </source>
</evidence>
<dbReference type="Gene3D" id="3.90.1150.10">
    <property type="entry name" value="Aspartate Aminotransferase, domain 1"/>
    <property type="match status" value="1"/>
</dbReference>
<dbReference type="RefSeq" id="WP_078787374.1">
    <property type="nucleotide sequence ID" value="NZ_FMTO01000008.1"/>
</dbReference>
<dbReference type="PANTHER" id="PTHR43552:SF2">
    <property type="entry name" value="DIAMINOBUTYRATE--2-OXOGLUTARATE TRANSAMINASE"/>
    <property type="match status" value="1"/>
</dbReference>
<comment type="catalytic activity">
    <reaction evidence="10 12">
        <text>L-2,4-diaminobutanoate + 2-oxoglutarate = L-aspartate 4-semialdehyde + L-glutamate</text>
        <dbReference type="Rhea" id="RHEA:11160"/>
        <dbReference type="ChEBI" id="CHEBI:16810"/>
        <dbReference type="ChEBI" id="CHEBI:29985"/>
        <dbReference type="ChEBI" id="CHEBI:58761"/>
        <dbReference type="ChEBI" id="CHEBI:537519"/>
        <dbReference type="EC" id="2.6.1.76"/>
    </reaction>
</comment>
<dbReference type="SUPFAM" id="SSF53383">
    <property type="entry name" value="PLP-dependent transferases"/>
    <property type="match status" value="1"/>
</dbReference>
<evidence type="ECO:0000256" key="9">
    <source>
        <dbReference type="ARBA" id="ARBA00022898"/>
    </source>
</evidence>
<comment type="cofactor">
    <cofactor evidence="1 12">
        <name>pyridoxal 5'-phosphate</name>
        <dbReference type="ChEBI" id="CHEBI:597326"/>
    </cofactor>
</comment>
<dbReference type="InterPro" id="IPR049704">
    <property type="entry name" value="Aminotrans_3_PPA_site"/>
</dbReference>
<dbReference type="EMBL" id="FUXA01000009">
    <property type="protein sequence ID" value="SJZ76894.1"/>
    <property type="molecule type" value="Genomic_DNA"/>
</dbReference>
<dbReference type="Pfam" id="PF00202">
    <property type="entry name" value="Aminotran_3"/>
    <property type="match status" value="1"/>
</dbReference>
<dbReference type="PANTHER" id="PTHR43552">
    <property type="entry name" value="DIAMINOBUTYRATE--2-OXOGLUTARATE AMINOTRANSFERASE"/>
    <property type="match status" value="1"/>
</dbReference>
<reference evidence="13 14" key="1">
    <citation type="submission" date="2017-02" db="EMBL/GenBank/DDBJ databases">
        <authorList>
            <person name="Peterson S.W."/>
        </authorList>
    </citation>
    <scope>NUCLEOTIDE SEQUENCE [LARGE SCALE GENOMIC DNA]</scope>
    <source>
        <strain evidence="13 14">ATCC 17233</strain>
    </source>
</reference>
<organism evidence="13 14">
    <name type="scientific">Eubacterium ruminantium</name>
    <dbReference type="NCBI Taxonomy" id="42322"/>
    <lineage>
        <taxon>Bacteria</taxon>
        <taxon>Bacillati</taxon>
        <taxon>Bacillota</taxon>
        <taxon>Clostridia</taxon>
        <taxon>Eubacteriales</taxon>
        <taxon>Eubacteriaceae</taxon>
        <taxon>Eubacterium</taxon>
    </lineage>
</organism>
<dbReference type="Proteomes" id="UP000189857">
    <property type="component" value="Unassembled WGS sequence"/>
</dbReference>
<dbReference type="Gene3D" id="3.40.640.10">
    <property type="entry name" value="Type I PLP-dependent aspartate aminotransferase-like (Major domain)"/>
    <property type="match status" value="1"/>
</dbReference>
<accession>A0A1T4NCE6</accession>
<dbReference type="NCBIfam" id="NF006733">
    <property type="entry name" value="PRK09264.1"/>
    <property type="match status" value="1"/>
</dbReference>
<dbReference type="GO" id="GO:0019491">
    <property type="term" value="P:ectoine biosynthetic process"/>
    <property type="evidence" value="ECO:0007669"/>
    <property type="project" value="UniProtKB-UniPathway"/>
</dbReference>
<evidence type="ECO:0000256" key="11">
    <source>
        <dbReference type="RuleBase" id="RU003560"/>
    </source>
</evidence>
<dbReference type="CDD" id="cd00610">
    <property type="entry name" value="OAT_like"/>
    <property type="match status" value="1"/>
</dbReference>
<evidence type="ECO:0000256" key="12">
    <source>
        <dbReference type="RuleBase" id="RU365034"/>
    </source>
</evidence>
<dbReference type="UniPathway" id="UPA00067">
    <property type="reaction ID" value="UER00121"/>
</dbReference>
<evidence type="ECO:0000256" key="3">
    <source>
        <dbReference type="ARBA" id="ARBA00004946"/>
    </source>
</evidence>
<evidence type="ECO:0000256" key="7">
    <source>
        <dbReference type="ARBA" id="ARBA00022576"/>
    </source>
</evidence>
<dbReference type="GO" id="GO:0030170">
    <property type="term" value="F:pyridoxal phosphate binding"/>
    <property type="evidence" value="ECO:0007669"/>
    <property type="project" value="InterPro"/>
</dbReference>
<gene>
    <name evidence="13" type="ORF">SAMN02745110_01529</name>
</gene>
<dbReference type="PIRSF" id="PIRSF000521">
    <property type="entry name" value="Transaminase_4ab_Lys_Orn"/>
    <property type="match status" value="1"/>
</dbReference>
<name>A0A1T4NCE6_9FIRM</name>
<dbReference type="NCBIfam" id="TIGR02407">
    <property type="entry name" value="ectoine_ectB"/>
    <property type="match status" value="1"/>
</dbReference>
<dbReference type="NCBIfam" id="TIGR00709">
    <property type="entry name" value="dat"/>
    <property type="match status" value="1"/>
</dbReference>
<dbReference type="InterPro" id="IPR005814">
    <property type="entry name" value="Aminotrans_3"/>
</dbReference>
<dbReference type="OrthoDB" id="9807885at2"/>
<protein>
    <recommendedName>
        <fullName evidence="6 12">Diaminobutyrate--2-oxoglutarate transaminase</fullName>
        <ecNumber evidence="5 12">2.6.1.76</ecNumber>
    </recommendedName>
    <alternativeName>
        <fullName evidence="12">DABA aminotransferase</fullName>
    </alternativeName>
</protein>
<dbReference type="InterPro" id="IPR015424">
    <property type="entry name" value="PyrdxlP-dep_Trfase"/>
</dbReference>
<sequence length="431" mass="47818">MNVFVKMESNVRSYCRSFPKVFNRAKGSKLFDEDGNAYIDFFAGAGALNYGHNNEYIKKALLSYIESDGISHGLDMYTVAKKEFMTTFNKLILEPRNLDYKLQFCGPTGTNAVEAALKLARKVKKRTNVLAFMGAFHGMTLGSLSVTSGLDIRRGAGVPLGNVSFLPYPSQEFEGIDTLAFMRQVLTDDHSGVDKPAAVILETTQAEGGINVAPTEWLQEVSKICKENDILLIVDDVQVGCGRTGEFFSFERAGIEPDMVVLSKSISGYGLPMSLLLLKPELDIWEPGEHNGTFRGNQMAFVAAKAALIYREESKLEESVKEKEKFIKNYIEQNILPLDPNLYARGIGLIWGIDCSKLGGGDFAKEVCQECFSKNMIIERAGRGDSVVKLMPALTIKFDELKEGCKIVRESIEKCLIRRKREGDEKSSNCA</sequence>
<dbReference type="GO" id="GO:0045303">
    <property type="term" value="F:diaminobutyrate-2-oxoglutarate transaminase activity"/>
    <property type="evidence" value="ECO:0007669"/>
    <property type="project" value="UniProtKB-EC"/>
</dbReference>
<comment type="similarity">
    <text evidence="4 11">Belongs to the class-III pyridoxal-phosphate-dependent aminotransferase family.</text>
</comment>
<dbReference type="InterPro" id="IPR012773">
    <property type="entry name" value="Ectoine_EctB"/>
</dbReference>
<dbReference type="GO" id="GO:0047307">
    <property type="term" value="F:diaminobutyrate-pyruvate transaminase activity"/>
    <property type="evidence" value="ECO:0007669"/>
    <property type="project" value="InterPro"/>
</dbReference>
<evidence type="ECO:0000256" key="6">
    <source>
        <dbReference type="ARBA" id="ARBA00014798"/>
    </source>
</evidence>
<proteinExistence type="inferred from homology"/>
<keyword evidence="8 12" id="KW-0808">Transferase</keyword>
<keyword evidence="14" id="KW-1185">Reference proteome</keyword>
<evidence type="ECO:0000256" key="4">
    <source>
        <dbReference type="ARBA" id="ARBA00008954"/>
    </source>
</evidence>
<dbReference type="PROSITE" id="PS00600">
    <property type="entry name" value="AA_TRANSFER_CLASS_3"/>
    <property type="match status" value="1"/>
</dbReference>
<dbReference type="InterPro" id="IPR015421">
    <property type="entry name" value="PyrdxlP-dep_Trfase_major"/>
</dbReference>
<comment type="pathway">
    <text evidence="3 12">Amine and polyamine biosynthesis; ectoine biosynthesis; L-ectoine from L-aspartate 4-semialdehyde: step 1/3.</text>
</comment>
<dbReference type="InterPro" id="IPR004637">
    <property type="entry name" value="Dat"/>
</dbReference>
<dbReference type="InterPro" id="IPR015422">
    <property type="entry name" value="PyrdxlP-dep_Trfase_small"/>
</dbReference>
<keyword evidence="9 11" id="KW-0663">Pyridoxal phosphate</keyword>
<comment type="function">
    <text evidence="2 12">Catalyzes reversively the conversion of L-aspartate beta-semialdehyde (ASA) to L-2,4-diaminobutyrate (DABA) by transamination with L-glutamate.</text>
</comment>
<evidence type="ECO:0000256" key="8">
    <source>
        <dbReference type="ARBA" id="ARBA00022679"/>
    </source>
</evidence>
<keyword evidence="7 12" id="KW-0032">Aminotransferase</keyword>
<evidence type="ECO:0000256" key="5">
    <source>
        <dbReference type="ARBA" id="ARBA00013155"/>
    </source>
</evidence>
<evidence type="ECO:0000256" key="2">
    <source>
        <dbReference type="ARBA" id="ARBA00002189"/>
    </source>
</evidence>
<evidence type="ECO:0000313" key="14">
    <source>
        <dbReference type="Proteomes" id="UP000189857"/>
    </source>
</evidence>
<dbReference type="AlphaFoldDB" id="A0A1T4NCE6"/>
<evidence type="ECO:0000256" key="1">
    <source>
        <dbReference type="ARBA" id="ARBA00001933"/>
    </source>
</evidence>
<evidence type="ECO:0000256" key="10">
    <source>
        <dbReference type="ARBA" id="ARBA00049111"/>
    </source>
</evidence>